<dbReference type="InterPro" id="IPR050317">
    <property type="entry name" value="Plant_Fungal_Acyltransferase"/>
</dbReference>
<keyword evidence="1" id="KW-0808">Transferase</keyword>
<dbReference type="Gene3D" id="3.30.559.10">
    <property type="entry name" value="Chloramphenicol acetyltransferase-like domain"/>
    <property type="match status" value="2"/>
</dbReference>
<feature type="non-terminal residue" evidence="2">
    <location>
        <position position="1"/>
    </location>
</feature>
<accession>V9F3V1</accession>
<sequence>TFPAVNFGNDPPTTSYTHSIHIFTFESTPVNMTTTSDETLLPLSPMDAVMQSFGFVILYIFPPSSSPYDLDKLQSSFTSLVEQDYPILIGELYVDPKTGSANVKQTAQSLEKGAAGILFETNPRNPMTTEQAIKERSWDLMPIKRGETELICVKGTLLEDGGLVIGINTSHTLFDGEAMFTFMAVWGQHYSGVNKEQRLVVNHDRHLLKGTGEPSKMQHPEFRVEVTTGAKHGAQVPPATTHELFHFTPKMMSKIKEVATRGGLKDDVAALSYVSTVDATTALFTVLISRARGHGQDVRITTGVNARRRLDPPLPDNYVGNVIFNAFSSYKNSELQPNGEEGVSPATLGKLARRVRESILQRDDAYLRDTMDFVTEQSDISAVQVGTNFVFGPDLMFTSWLHMGMYNAEFDGVHPWFACAPQLLGFDGFAMVTEAQKGGDGIDVGVFLECTAMEKLKKMFAEVTYLHE</sequence>
<dbReference type="Pfam" id="PF02458">
    <property type="entry name" value="Transferase"/>
    <property type="match status" value="1"/>
</dbReference>
<gene>
    <name evidence="2" type="ORF">F443_09383</name>
</gene>
<evidence type="ECO:0000313" key="3">
    <source>
        <dbReference type="Proteomes" id="UP000018721"/>
    </source>
</evidence>
<organism evidence="2 3">
    <name type="scientific">Phytophthora nicotianae P1569</name>
    <dbReference type="NCBI Taxonomy" id="1317065"/>
    <lineage>
        <taxon>Eukaryota</taxon>
        <taxon>Sar</taxon>
        <taxon>Stramenopiles</taxon>
        <taxon>Oomycota</taxon>
        <taxon>Peronosporomycetes</taxon>
        <taxon>Peronosporales</taxon>
        <taxon>Peronosporaceae</taxon>
        <taxon>Phytophthora</taxon>
    </lineage>
</organism>
<name>V9F3V1_PHYNI</name>
<dbReference type="HOGENOM" id="CLU_014546_5_5_1"/>
<evidence type="ECO:0000256" key="1">
    <source>
        <dbReference type="ARBA" id="ARBA00022679"/>
    </source>
</evidence>
<dbReference type="eggNOG" id="ENOG502QT2Q">
    <property type="taxonomic scope" value="Eukaryota"/>
</dbReference>
<dbReference type="AlphaFoldDB" id="V9F3V1"/>
<evidence type="ECO:0000313" key="2">
    <source>
        <dbReference type="EMBL" id="ETI46210.1"/>
    </source>
</evidence>
<dbReference type="EMBL" id="ANIZ01001603">
    <property type="protein sequence ID" value="ETI46210.1"/>
    <property type="molecule type" value="Genomic_DNA"/>
</dbReference>
<dbReference type="Proteomes" id="UP000018721">
    <property type="component" value="Unassembled WGS sequence"/>
</dbReference>
<reference evidence="2 3" key="1">
    <citation type="submission" date="2013-11" db="EMBL/GenBank/DDBJ databases">
        <title>The Genome Sequence of Phytophthora parasitica P1569.</title>
        <authorList>
            <consortium name="The Broad Institute Genomics Platform"/>
            <person name="Russ C."/>
            <person name="Tyler B."/>
            <person name="Panabieres F."/>
            <person name="Shan W."/>
            <person name="Tripathy S."/>
            <person name="Grunwald N."/>
            <person name="Machado M."/>
            <person name="Johnson C.S."/>
            <person name="Arredondo F."/>
            <person name="Hong C."/>
            <person name="Coffey M."/>
            <person name="Young S.K."/>
            <person name="Zeng Q."/>
            <person name="Gargeya S."/>
            <person name="Fitzgerald M."/>
            <person name="Abouelleil A."/>
            <person name="Alvarado L."/>
            <person name="Chapman S.B."/>
            <person name="Gainer-Dewar J."/>
            <person name="Goldberg J."/>
            <person name="Griggs A."/>
            <person name="Gujja S."/>
            <person name="Hansen M."/>
            <person name="Howarth C."/>
            <person name="Imamovic A."/>
            <person name="Ireland A."/>
            <person name="Larimer J."/>
            <person name="McCowan C."/>
            <person name="Murphy C."/>
            <person name="Pearson M."/>
            <person name="Poon T.W."/>
            <person name="Priest M."/>
            <person name="Roberts A."/>
            <person name="Saif S."/>
            <person name="Shea T."/>
            <person name="Sykes S."/>
            <person name="Wortman J."/>
            <person name="Nusbaum C."/>
            <person name="Birren B."/>
        </authorList>
    </citation>
    <scope>NUCLEOTIDE SEQUENCE [LARGE SCALE GENOMIC DNA]</scope>
    <source>
        <strain evidence="2 3">P1569</strain>
    </source>
</reference>
<comment type="caution">
    <text evidence="2">The sequence shown here is derived from an EMBL/GenBank/DDBJ whole genome shotgun (WGS) entry which is preliminary data.</text>
</comment>
<protein>
    <recommendedName>
        <fullName evidence="4">Condensation domain-containing protein</fullName>
    </recommendedName>
</protein>
<proteinExistence type="predicted"/>
<dbReference type="PANTHER" id="PTHR31642">
    <property type="entry name" value="TRICHOTHECENE 3-O-ACETYLTRANSFERASE"/>
    <property type="match status" value="1"/>
</dbReference>
<keyword evidence="3" id="KW-1185">Reference proteome</keyword>
<dbReference type="PANTHER" id="PTHR31642:SF310">
    <property type="entry name" value="FATTY ALCOHOL:CAFFEOYL-COA ACYLTRANSFERASE"/>
    <property type="match status" value="1"/>
</dbReference>
<dbReference type="GO" id="GO:0016747">
    <property type="term" value="F:acyltransferase activity, transferring groups other than amino-acyl groups"/>
    <property type="evidence" value="ECO:0007669"/>
    <property type="project" value="TreeGrafter"/>
</dbReference>
<dbReference type="OrthoDB" id="671439at2759"/>
<evidence type="ECO:0008006" key="4">
    <source>
        <dbReference type="Google" id="ProtNLM"/>
    </source>
</evidence>
<dbReference type="InterPro" id="IPR023213">
    <property type="entry name" value="CAT-like_dom_sf"/>
</dbReference>